<evidence type="ECO:0000313" key="7">
    <source>
        <dbReference type="EMBL" id="RZI46524.1"/>
    </source>
</evidence>
<sequence>MLWFRGARLFLKLTLAAVFAVFLGLNPGSVSLKWFGYQLEMPVAILLVCLFAFISICLVIHSMWRKIWQIPEQYLKFMQKRKTARGEKLLVDALTAIAAQQPDEAVHSIELAKVLIPNHPLISVVAAQSAHMGHDSVKAKSYFETMYKSPALRFLGLRGLILQAKEEKDWLQTETFLKEALKLRPDSPWVQEQILENQIQLVEVGQEQSIQTQGIRRFLKSDVSNTHQGITYWLKAQQSPDDVDAQLTSLNKAHGFMPDHSSIACSLALVLYNSQNLSKAQKVLRNTYKLKPHRDLATCWLKIHPDLKSLDAYQDLEKLTQPHSNHPETLWVMGQAAFEAQLWGQAHKYLQDLHAQYGDTQGVCYMMGQLEEVQHPQNQAVVRSWWRRAMAEASEAVWICEKCDHHSSQWQPICENCGTINKSNWQGFQKVLDKPLLIT</sequence>
<evidence type="ECO:0000256" key="1">
    <source>
        <dbReference type="ARBA" id="ARBA00004370"/>
    </source>
</evidence>
<keyword evidence="8" id="KW-1185">Reference proteome</keyword>
<dbReference type="EMBL" id="SCFB01000004">
    <property type="protein sequence ID" value="RZI46524.1"/>
    <property type="molecule type" value="Genomic_DNA"/>
</dbReference>
<evidence type="ECO:0000256" key="4">
    <source>
        <dbReference type="ARBA" id="ARBA00023136"/>
    </source>
</evidence>
<evidence type="ECO:0000259" key="6">
    <source>
        <dbReference type="Pfam" id="PF07219"/>
    </source>
</evidence>
<evidence type="ECO:0000313" key="8">
    <source>
        <dbReference type="Proteomes" id="UP000293550"/>
    </source>
</evidence>
<feature type="transmembrane region" description="Helical" evidence="5">
    <location>
        <begin position="42"/>
        <end position="64"/>
    </location>
</feature>
<name>A0A4Q7DKC6_9PROT</name>
<evidence type="ECO:0000256" key="3">
    <source>
        <dbReference type="ARBA" id="ARBA00022989"/>
    </source>
</evidence>
<evidence type="ECO:0000256" key="5">
    <source>
        <dbReference type="SAM" id="Phobius"/>
    </source>
</evidence>
<dbReference type="OrthoDB" id="9798343at2"/>
<comment type="caution">
    <text evidence="7">The sequence shown here is derived from an EMBL/GenBank/DDBJ whole genome shotgun (WGS) entry which is preliminary data.</text>
</comment>
<dbReference type="Proteomes" id="UP000293550">
    <property type="component" value="Unassembled WGS sequence"/>
</dbReference>
<gene>
    <name evidence="7" type="ORF">EQU50_02760</name>
</gene>
<dbReference type="InterPro" id="IPR011990">
    <property type="entry name" value="TPR-like_helical_dom_sf"/>
</dbReference>
<accession>A0A4Q7DKC6</accession>
<proteinExistence type="predicted"/>
<feature type="domain" description="HemY N-terminal" evidence="6">
    <location>
        <begin position="28"/>
        <end position="132"/>
    </location>
</feature>
<dbReference type="SUPFAM" id="SSF48452">
    <property type="entry name" value="TPR-like"/>
    <property type="match status" value="2"/>
</dbReference>
<protein>
    <recommendedName>
        <fullName evidence="6">HemY N-terminal domain-containing protein</fullName>
    </recommendedName>
</protein>
<dbReference type="RefSeq" id="WP_130153625.1">
    <property type="nucleotide sequence ID" value="NZ_SCFB01000004.1"/>
</dbReference>
<dbReference type="AlphaFoldDB" id="A0A4Q7DKC6"/>
<keyword evidence="4 5" id="KW-0472">Membrane</keyword>
<dbReference type="InterPro" id="IPR010817">
    <property type="entry name" value="HemY_N"/>
</dbReference>
<evidence type="ECO:0000256" key="2">
    <source>
        <dbReference type="ARBA" id="ARBA00022692"/>
    </source>
</evidence>
<dbReference type="GO" id="GO:0016020">
    <property type="term" value="C:membrane"/>
    <property type="evidence" value="ECO:0007669"/>
    <property type="project" value="UniProtKB-SubCell"/>
</dbReference>
<comment type="subcellular location">
    <subcellularLocation>
        <location evidence="1">Membrane</location>
    </subcellularLocation>
</comment>
<organism evidence="7 8">
    <name type="scientific">Candidatus Finniella inopinata</name>
    <dbReference type="NCBI Taxonomy" id="1696036"/>
    <lineage>
        <taxon>Bacteria</taxon>
        <taxon>Pseudomonadati</taxon>
        <taxon>Pseudomonadota</taxon>
        <taxon>Alphaproteobacteria</taxon>
        <taxon>Holosporales</taxon>
        <taxon>Candidatus Paracaedibacteraceae</taxon>
        <taxon>Candidatus Finniella</taxon>
    </lineage>
</organism>
<keyword evidence="2 5" id="KW-0812">Transmembrane</keyword>
<dbReference type="Pfam" id="PF07219">
    <property type="entry name" value="HemY_N"/>
    <property type="match status" value="1"/>
</dbReference>
<dbReference type="Gene3D" id="1.25.40.10">
    <property type="entry name" value="Tetratricopeptide repeat domain"/>
    <property type="match status" value="1"/>
</dbReference>
<reference evidence="7 8" key="1">
    <citation type="submission" date="2018-10" db="EMBL/GenBank/DDBJ databases">
        <title>An updated phylogeny of the Alphaproteobacteria reveals that the parasitic Rickettsiales and Holosporales have independent origins.</title>
        <authorList>
            <person name="Munoz-Gomez S.A."/>
            <person name="Hess S."/>
            <person name="Burger G."/>
            <person name="Lang B.F."/>
            <person name="Susko E."/>
            <person name="Slamovits C.H."/>
            <person name="Roger A.J."/>
        </authorList>
    </citation>
    <scope>NUCLEOTIDE SEQUENCE [LARGE SCALE GENOMIC DNA]</scope>
    <source>
        <strain evidence="7">HOLO01</strain>
    </source>
</reference>
<keyword evidence="3 5" id="KW-1133">Transmembrane helix</keyword>